<dbReference type="Pfam" id="PF03810">
    <property type="entry name" value="IBN_N"/>
    <property type="match status" value="1"/>
</dbReference>
<dbReference type="GO" id="GO:0005829">
    <property type="term" value="C:cytosol"/>
    <property type="evidence" value="ECO:0007669"/>
    <property type="project" value="TreeGrafter"/>
</dbReference>
<dbReference type="GO" id="GO:0005635">
    <property type="term" value="C:nuclear envelope"/>
    <property type="evidence" value="ECO:0007669"/>
    <property type="project" value="TreeGrafter"/>
</dbReference>
<comment type="subcellular location">
    <subcellularLocation>
        <location evidence="1">Nucleus</location>
    </subcellularLocation>
</comment>
<dbReference type="InterPro" id="IPR058669">
    <property type="entry name" value="TPR_IPO7/11-like"/>
</dbReference>
<dbReference type="OrthoDB" id="361693at2759"/>
<feature type="domain" description="Importin N-terminal" evidence="5">
    <location>
        <begin position="30"/>
        <end position="102"/>
    </location>
</feature>
<dbReference type="GO" id="GO:0006606">
    <property type="term" value="P:protein import into nucleus"/>
    <property type="evidence" value="ECO:0007669"/>
    <property type="project" value="TreeGrafter"/>
</dbReference>
<dbReference type="EMBL" id="KZ308294">
    <property type="protein sequence ID" value="KAG8226723.1"/>
    <property type="molecule type" value="Genomic_DNA"/>
</dbReference>
<protein>
    <recommendedName>
        <fullName evidence="5">Importin N-terminal domain-containing protein</fullName>
    </recommendedName>
</protein>
<accession>A0A8K0K666</accession>
<reference evidence="6" key="1">
    <citation type="submission" date="2013-04" db="EMBL/GenBank/DDBJ databases">
        <authorList>
            <person name="Qu J."/>
            <person name="Murali S.C."/>
            <person name="Bandaranaike D."/>
            <person name="Bellair M."/>
            <person name="Blankenburg K."/>
            <person name="Chao H."/>
            <person name="Dinh H."/>
            <person name="Doddapaneni H."/>
            <person name="Downs B."/>
            <person name="Dugan-Rocha S."/>
            <person name="Elkadiri S."/>
            <person name="Gnanaolivu R.D."/>
            <person name="Hernandez B."/>
            <person name="Javaid M."/>
            <person name="Jayaseelan J.C."/>
            <person name="Lee S."/>
            <person name="Li M."/>
            <person name="Ming W."/>
            <person name="Munidasa M."/>
            <person name="Muniz J."/>
            <person name="Nguyen L."/>
            <person name="Ongeri F."/>
            <person name="Osuji N."/>
            <person name="Pu L.-L."/>
            <person name="Puazo M."/>
            <person name="Qu C."/>
            <person name="Quiroz J."/>
            <person name="Raj R."/>
            <person name="Weissenberger G."/>
            <person name="Xin Y."/>
            <person name="Zou X."/>
            <person name="Han Y."/>
            <person name="Richards S."/>
            <person name="Worley K."/>
            <person name="Muzny D."/>
            <person name="Gibbs R."/>
        </authorList>
    </citation>
    <scope>NUCLEOTIDE SEQUENCE</scope>
    <source>
        <strain evidence="6">Sampled in the wild</strain>
    </source>
</reference>
<evidence type="ECO:0000256" key="3">
    <source>
        <dbReference type="ARBA" id="ARBA00022448"/>
    </source>
</evidence>
<sequence>MKMDIYIARSMVLDALQRASSQNPEVLKPAETKLKEWETEPGFYAILLNIFSDHSIDVNVRWLAVLCFKNGVDRYWRKTAPHAISEMEKSTLRQGLVANFREPVNQVATQLAVLVSKVARFDCPREWPELVPTLLSAVRSDDQLVQHRVLLTLHHVVKTLASRRLAGDRRHFQDLTATVYGFVYELWTSHLETFLKLLSENNSEMVASLEKALLSLRILRKLTVHGFKRPHESSEVVTFLKVIFDRAKTMLECRKTLQGKTQIQEMCEKFIIHLTKVLADVLEDHPFSFIPFIRMTLEFSVYYIFTPAGEGLLFERFMQVLFVLSFIVERVGAAVRPYSTSLVRYLPLLWEESAEHNMLRCAIVSTLVHLVLALGSECETLSPFLLPVIRLSTDVNEDCHVYLLEDGLDLWLAVDFDRWFTSTLVTELRIRDANYRIIRRRVAWLMGHWAGVKMSRELRPMLYAATLPLLSGDEDMAVRIAAANTLKLAIDDFEFDTEQFLTFLEPAFELLFSVLREANECDTK</sequence>
<dbReference type="InterPro" id="IPR001494">
    <property type="entry name" value="Importin-beta_N"/>
</dbReference>
<evidence type="ECO:0000313" key="7">
    <source>
        <dbReference type="Proteomes" id="UP000792457"/>
    </source>
</evidence>
<dbReference type="Pfam" id="PF25758">
    <property type="entry name" value="TPR_IPO11"/>
    <property type="match status" value="1"/>
</dbReference>
<dbReference type="PANTHER" id="PTHR10997:SF7">
    <property type="entry name" value="IMPORTIN-11"/>
    <property type="match status" value="1"/>
</dbReference>
<dbReference type="Gene3D" id="1.25.10.10">
    <property type="entry name" value="Leucine-rich Repeat Variant"/>
    <property type="match status" value="2"/>
</dbReference>
<evidence type="ECO:0000256" key="2">
    <source>
        <dbReference type="ARBA" id="ARBA00007991"/>
    </source>
</evidence>
<dbReference type="PROSITE" id="PS50166">
    <property type="entry name" value="IMPORTIN_B_NT"/>
    <property type="match status" value="1"/>
</dbReference>
<dbReference type="InterPro" id="IPR011989">
    <property type="entry name" value="ARM-like"/>
</dbReference>
<dbReference type="Proteomes" id="UP000792457">
    <property type="component" value="Unassembled WGS sequence"/>
</dbReference>
<keyword evidence="7" id="KW-1185">Reference proteome</keyword>
<dbReference type="GO" id="GO:0031267">
    <property type="term" value="F:small GTPase binding"/>
    <property type="evidence" value="ECO:0007669"/>
    <property type="project" value="InterPro"/>
</dbReference>
<comment type="similarity">
    <text evidence="2">Belongs to the importin beta family.</text>
</comment>
<reference evidence="6" key="2">
    <citation type="submission" date="2017-10" db="EMBL/GenBank/DDBJ databases">
        <title>Ladona fulva Genome sequencing and assembly.</title>
        <authorList>
            <person name="Murali S."/>
            <person name="Richards S."/>
            <person name="Bandaranaike D."/>
            <person name="Bellair M."/>
            <person name="Blankenburg K."/>
            <person name="Chao H."/>
            <person name="Dinh H."/>
            <person name="Doddapaneni H."/>
            <person name="Dugan-Rocha S."/>
            <person name="Elkadiri S."/>
            <person name="Gnanaolivu R."/>
            <person name="Hernandez B."/>
            <person name="Skinner E."/>
            <person name="Javaid M."/>
            <person name="Lee S."/>
            <person name="Li M."/>
            <person name="Ming W."/>
            <person name="Munidasa M."/>
            <person name="Muniz J."/>
            <person name="Nguyen L."/>
            <person name="Hughes D."/>
            <person name="Osuji N."/>
            <person name="Pu L.-L."/>
            <person name="Puazo M."/>
            <person name="Qu C."/>
            <person name="Quiroz J."/>
            <person name="Raj R."/>
            <person name="Weissenberger G."/>
            <person name="Xin Y."/>
            <person name="Zou X."/>
            <person name="Han Y."/>
            <person name="Worley K."/>
            <person name="Muzny D."/>
            <person name="Gibbs R."/>
        </authorList>
    </citation>
    <scope>NUCLEOTIDE SEQUENCE</scope>
    <source>
        <strain evidence="6">Sampled in the wild</strain>
    </source>
</reference>
<comment type="caution">
    <text evidence="6">The sequence shown here is derived from an EMBL/GenBank/DDBJ whole genome shotgun (WGS) entry which is preliminary data.</text>
</comment>
<keyword evidence="3" id="KW-0813">Transport</keyword>
<gene>
    <name evidence="6" type="ORF">J437_LFUL004373</name>
</gene>
<name>A0A8K0K666_LADFU</name>
<organism evidence="6 7">
    <name type="scientific">Ladona fulva</name>
    <name type="common">Scarce chaser dragonfly</name>
    <name type="synonym">Libellula fulva</name>
    <dbReference type="NCBI Taxonomy" id="123851"/>
    <lineage>
        <taxon>Eukaryota</taxon>
        <taxon>Metazoa</taxon>
        <taxon>Ecdysozoa</taxon>
        <taxon>Arthropoda</taxon>
        <taxon>Hexapoda</taxon>
        <taxon>Insecta</taxon>
        <taxon>Pterygota</taxon>
        <taxon>Palaeoptera</taxon>
        <taxon>Odonata</taxon>
        <taxon>Epiprocta</taxon>
        <taxon>Anisoptera</taxon>
        <taxon>Libelluloidea</taxon>
        <taxon>Libellulidae</taxon>
        <taxon>Ladona</taxon>
    </lineage>
</organism>
<keyword evidence="4" id="KW-0539">Nucleus</keyword>
<evidence type="ECO:0000256" key="1">
    <source>
        <dbReference type="ARBA" id="ARBA00004123"/>
    </source>
</evidence>
<dbReference type="AlphaFoldDB" id="A0A8K0K666"/>
<dbReference type="SUPFAM" id="SSF48371">
    <property type="entry name" value="ARM repeat"/>
    <property type="match status" value="1"/>
</dbReference>
<dbReference type="PANTHER" id="PTHR10997">
    <property type="entry name" value="IMPORTIN-7, 8, 11"/>
    <property type="match status" value="1"/>
</dbReference>
<evidence type="ECO:0000256" key="4">
    <source>
        <dbReference type="ARBA" id="ARBA00023242"/>
    </source>
</evidence>
<evidence type="ECO:0000313" key="6">
    <source>
        <dbReference type="EMBL" id="KAG8226723.1"/>
    </source>
</evidence>
<dbReference type="InterPro" id="IPR016024">
    <property type="entry name" value="ARM-type_fold"/>
</dbReference>
<evidence type="ECO:0000259" key="5">
    <source>
        <dbReference type="PROSITE" id="PS50166"/>
    </source>
</evidence>
<proteinExistence type="inferred from homology"/>
<dbReference type="SMART" id="SM00913">
    <property type="entry name" value="IBN_N"/>
    <property type="match status" value="1"/>
</dbReference>
<feature type="non-terminal residue" evidence="6">
    <location>
        <position position="1"/>
    </location>
</feature>